<accession>A0AAV5VKY9</accession>
<keyword evidence="2" id="KW-1185">Reference proteome</keyword>
<evidence type="ECO:0000313" key="2">
    <source>
        <dbReference type="Proteomes" id="UP001432322"/>
    </source>
</evidence>
<reference evidence="1" key="1">
    <citation type="submission" date="2023-10" db="EMBL/GenBank/DDBJ databases">
        <title>Genome assembly of Pristionchus species.</title>
        <authorList>
            <person name="Yoshida K."/>
            <person name="Sommer R.J."/>
        </authorList>
    </citation>
    <scope>NUCLEOTIDE SEQUENCE</scope>
    <source>
        <strain evidence="1">RS5133</strain>
    </source>
</reference>
<dbReference type="EMBL" id="BTSY01000003">
    <property type="protein sequence ID" value="GMT20296.1"/>
    <property type="molecule type" value="Genomic_DNA"/>
</dbReference>
<protein>
    <submittedName>
        <fullName evidence="1">Uncharacterized protein</fullName>
    </submittedName>
</protein>
<feature type="non-terminal residue" evidence="1">
    <location>
        <position position="1"/>
    </location>
</feature>
<proteinExistence type="predicted"/>
<comment type="caution">
    <text evidence="1">The sequence shown here is derived from an EMBL/GenBank/DDBJ whole genome shotgun (WGS) entry which is preliminary data.</text>
</comment>
<name>A0AAV5VKY9_9BILA</name>
<evidence type="ECO:0000313" key="1">
    <source>
        <dbReference type="EMBL" id="GMT20296.1"/>
    </source>
</evidence>
<sequence length="124" mass="14259">GDERVMPDLLRALQKHPFGCSSGARSVVWPSRVHSVWGEFLREKMRLRLTADLSRHPCVTCRRRVFWTGLPECKTVGYLYGQLELTNAAAAQELPKVRAETRKRVRDDMESIVSSTEEISKKMR</sequence>
<feature type="non-terminal residue" evidence="1">
    <location>
        <position position="124"/>
    </location>
</feature>
<dbReference type="AlphaFoldDB" id="A0AAV5VKY9"/>
<dbReference type="Proteomes" id="UP001432322">
    <property type="component" value="Unassembled WGS sequence"/>
</dbReference>
<organism evidence="1 2">
    <name type="scientific">Pristionchus fissidentatus</name>
    <dbReference type="NCBI Taxonomy" id="1538716"/>
    <lineage>
        <taxon>Eukaryota</taxon>
        <taxon>Metazoa</taxon>
        <taxon>Ecdysozoa</taxon>
        <taxon>Nematoda</taxon>
        <taxon>Chromadorea</taxon>
        <taxon>Rhabditida</taxon>
        <taxon>Rhabditina</taxon>
        <taxon>Diplogasteromorpha</taxon>
        <taxon>Diplogasteroidea</taxon>
        <taxon>Neodiplogasteridae</taxon>
        <taxon>Pristionchus</taxon>
    </lineage>
</organism>
<gene>
    <name evidence="1" type="ORF">PFISCL1PPCAC_11593</name>
</gene>